<dbReference type="PANTHER" id="PTHR11223">
    <property type="entry name" value="EXPORTIN 1/5"/>
    <property type="match status" value="1"/>
</dbReference>
<dbReference type="InterPro" id="IPR011989">
    <property type="entry name" value="ARM-like"/>
</dbReference>
<accession>A0A087H7K0</accession>
<dbReference type="eggNOG" id="KOG2020">
    <property type="taxonomic scope" value="Eukaryota"/>
</dbReference>
<evidence type="ECO:0000313" key="8">
    <source>
        <dbReference type="Proteomes" id="UP000029120"/>
    </source>
</evidence>
<evidence type="ECO:0000256" key="2">
    <source>
        <dbReference type="ARBA" id="ARBA00009466"/>
    </source>
</evidence>
<dbReference type="Pfam" id="PF08767">
    <property type="entry name" value="CRM1_C"/>
    <property type="match status" value="1"/>
</dbReference>
<dbReference type="GO" id="GO:0005737">
    <property type="term" value="C:cytoplasm"/>
    <property type="evidence" value="ECO:0007669"/>
    <property type="project" value="TreeGrafter"/>
</dbReference>
<keyword evidence="3" id="KW-0813">Transport</keyword>
<keyword evidence="4" id="KW-0653">Protein transport</keyword>
<dbReference type="Pfam" id="PF18784">
    <property type="entry name" value="CRM1_repeat_2"/>
    <property type="match status" value="1"/>
</dbReference>
<dbReference type="GO" id="GO:0006611">
    <property type="term" value="P:protein export from nucleus"/>
    <property type="evidence" value="ECO:0007669"/>
    <property type="project" value="InterPro"/>
</dbReference>
<evidence type="ECO:0000256" key="5">
    <source>
        <dbReference type="ARBA" id="ARBA00023242"/>
    </source>
</evidence>
<comment type="similarity">
    <text evidence="2">Belongs to the exportin family.</text>
</comment>
<dbReference type="InterPro" id="IPR001494">
    <property type="entry name" value="Importin-beta_N"/>
</dbReference>
<gene>
    <name evidence="7" type="ordered locus">AALP_Aa3g069700</name>
</gene>
<dbReference type="GO" id="GO:0000056">
    <property type="term" value="P:ribosomal small subunit export from nucleus"/>
    <property type="evidence" value="ECO:0007669"/>
    <property type="project" value="TreeGrafter"/>
</dbReference>
<dbReference type="GO" id="GO:0005049">
    <property type="term" value="F:nuclear export signal receptor activity"/>
    <property type="evidence" value="ECO:0007669"/>
    <property type="project" value="InterPro"/>
</dbReference>
<evidence type="ECO:0000256" key="4">
    <source>
        <dbReference type="ARBA" id="ARBA00022927"/>
    </source>
</evidence>
<dbReference type="EMBL" id="CM002871">
    <property type="protein sequence ID" value="KFK38102.1"/>
    <property type="molecule type" value="Genomic_DNA"/>
</dbReference>
<dbReference type="Proteomes" id="UP000029120">
    <property type="component" value="Chromosome 3"/>
</dbReference>
<dbReference type="InterPro" id="IPR016024">
    <property type="entry name" value="ARM-type_fold"/>
</dbReference>
<dbReference type="GO" id="GO:0031267">
    <property type="term" value="F:small GTPase binding"/>
    <property type="evidence" value="ECO:0007669"/>
    <property type="project" value="InterPro"/>
</dbReference>
<evidence type="ECO:0000259" key="6">
    <source>
        <dbReference type="PROSITE" id="PS50166"/>
    </source>
</evidence>
<dbReference type="Gramene" id="KFK38102">
    <property type="protein sequence ID" value="KFK38102"/>
    <property type="gene ID" value="AALP_AA3G069700"/>
</dbReference>
<evidence type="ECO:0000256" key="3">
    <source>
        <dbReference type="ARBA" id="ARBA00022448"/>
    </source>
</evidence>
<organism evidence="7 8">
    <name type="scientific">Arabis alpina</name>
    <name type="common">Alpine rock-cress</name>
    <dbReference type="NCBI Taxonomy" id="50452"/>
    <lineage>
        <taxon>Eukaryota</taxon>
        <taxon>Viridiplantae</taxon>
        <taxon>Streptophyta</taxon>
        <taxon>Embryophyta</taxon>
        <taxon>Tracheophyta</taxon>
        <taxon>Spermatophyta</taxon>
        <taxon>Magnoliopsida</taxon>
        <taxon>eudicotyledons</taxon>
        <taxon>Gunneridae</taxon>
        <taxon>Pentapetalae</taxon>
        <taxon>rosids</taxon>
        <taxon>malvids</taxon>
        <taxon>Brassicales</taxon>
        <taxon>Brassicaceae</taxon>
        <taxon>Arabideae</taxon>
        <taxon>Arabis</taxon>
    </lineage>
</organism>
<dbReference type="Pfam" id="PF03810">
    <property type="entry name" value="IBN_N"/>
    <property type="match status" value="1"/>
</dbReference>
<dbReference type="Gene3D" id="1.25.10.10">
    <property type="entry name" value="Leucine-rich Repeat Variant"/>
    <property type="match status" value="1"/>
</dbReference>
<dbReference type="InterPro" id="IPR045065">
    <property type="entry name" value="XPO1/5"/>
</dbReference>
<dbReference type="SUPFAM" id="SSF48371">
    <property type="entry name" value="ARM repeat"/>
    <property type="match status" value="1"/>
</dbReference>
<dbReference type="Pfam" id="PF18777">
    <property type="entry name" value="CRM1_repeat"/>
    <property type="match status" value="1"/>
</dbReference>
<keyword evidence="8" id="KW-1185">Reference proteome</keyword>
<reference evidence="8" key="1">
    <citation type="journal article" date="2015" name="Nat. Plants">
        <title>Genome expansion of Arabis alpina linked with retrotransposition and reduced symmetric DNA methylation.</title>
        <authorList>
            <person name="Willing E.M."/>
            <person name="Rawat V."/>
            <person name="Mandakova T."/>
            <person name="Maumus F."/>
            <person name="James G.V."/>
            <person name="Nordstroem K.J."/>
            <person name="Becker C."/>
            <person name="Warthmann N."/>
            <person name="Chica C."/>
            <person name="Szarzynska B."/>
            <person name="Zytnicki M."/>
            <person name="Albani M.C."/>
            <person name="Kiefer C."/>
            <person name="Bergonzi S."/>
            <person name="Castaings L."/>
            <person name="Mateos J.L."/>
            <person name="Berns M.C."/>
            <person name="Bujdoso N."/>
            <person name="Piofczyk T."/>
            <person name="de Lorenzo L."/>
            <person name="Barrero-Sicilia C."/>
            <person name="Mateos I."/>
            <person name="Piednoel M."/>
            <person name="Hagmann J."/>
            <person name="Chen-Min-Tao R."/>
            <person name="Iglesias-Fernandez R."/>
            <person name="Schuster S.C."/>
            <person name="Alonso-Blanco C."/>
            <person name="Roudier F."/>
            <person name="Carbonero P."/>
            <person name="Paz-Ares J."/>
            <person name="Davis S.J."/>
            <person name="Pecinka A."/>
            <person name="Quesneville H."/>
            <person name="Colot V."/>
            <person name="Lysak M.A."/>
            <person name="Weigel D."/>
            <person name="Coupland G."/>
            <person name="Schneeberger K."/>
        </authorList>
    </citation>
    <scope>NUCLEOTIDE SEQUENCE [LARGE SCALE GENOMIC DNA]</scope>
    <source>
        <strain evidence="8">cv. Pajares</strain>
    </source>
</reference>
<dbReference type="InterPro" id="IPR040485">
    <property type="entry name" value="XPO1_repeat_3"/>
</dbReference>
<dbReference type="OrthoDB" id="27218at2759"/>
<keyword evidence="5" id="KW-0539">Nucleus</keyword>
<dbReference type="GO" id="GO:0005634">
    <property type="term" value="C:nucleus"/>
    <property type="evidence" value="ECO:0007669"/>
    <property type="project" value="UniProtKB-SubCell"/>
</dbReference>
<name>A0A087H7K0_ARAAL</name>
<comment type="subcellular location">
    <subcellularLocation>
        <location evidence="1">Nucleus</location>
    </subcellularLocation>
</comment>
<dbReference type="AlphaFoldDB" id="A0A087H7K0"/>
<dbReference type="Pfam" id="PF08389">
    <property type="entry name" value="Xpo1"/>
    <property type="match status" value="1"/>
</dbReference>
<dbReference type="Pfam" id="PF18787">
    <property type="entry name" value="CRM1_repeat_3"/>
    <property type="match status" value="1"/>
</dbReference>
<dbReference type="InterPro" id="IPR041123">
    <property type="entry name" value="CRM1_repeat"/>
</dbReference>
<evidence type="ECO:0000256" key="1">
    <source>
        <dbReference type="ARBA" id="ARBA00004123"/>
    </source>
</evidence>
<feature type="domain" description="Importin N-terminal" evidence="6">
    <location>
        <begin position="29"/>
        <end position="95"/>
    </location>
</feature>
<dbReference type="PROSITE" id="PS50166">
    <property type="entry name" value="IMPORTIN_B_NT"/>
    <property type="match status" value="1"/>
</dbReference>
<dbReference type="InterPro" id="IPR014877">
    <property type="entry name" value="XPO1_C_dom"/>
</dbReference>
<dbReference type="InterPro" id="IPR013598">
    <property type="entry name" value="Exportin-1/Importin-b-like"/>
</dbReference>
<proteinExistence type="inferred from homology"/>
<dbReference type="PANTHER" id="PTHR11223:SF10">
    <property type="entry name" value="PROTEIN EXPORTIN 1B"/>
    <property type="match status" value="1"/>
</dbReference>
<sequence length="780" mass="90379">MAIQPIDVAVLDATIYAAKFREENERAAANNILRDLIANPDTWLQVRHILTTTSSMHTKFFALEVLEGAIKHRWNALRDEQRRAVNGYYISALIDQLPNDEASFRSERLYVNKLNVILVQILKQGPLENLTTFIRNLLHRNTFNDISTENCMAILKLLSEMVFDFSSREMTEQNRNELKELLTRDSHRIHGFFVNVFSAPQRRPELTCSTLSALRAYLPWIPFAHIVDTFLLDTLLQLFRVEEYRNLALQCLSELAALSPHGDLHNLLFVNLYTGVIRELQAIIPLGNTDFAATYLTGTSEYQTFIQNVARFFTSFFKSHIKILETDPEHMSSPLFTGFKYLIQISYVDDYHVFKICIEYWNSFVLELRGSHHEAPSLFGLMVNYLDISRGRTKRRKLYFHRMSELRLLMLNRMTKPEEAITAEDENENTLQLQYNVMRKTLINLFHLDPDDTKQHMLSMLSKFLSTEEHQLDNLNSLCYAIGSISGTMGAEEENEFLETVLIDLCRVCRKFDTNSNKVIIATNIMYIATQYLNYLKDNWMVLKSIVIMLLEYLRNPNHGLKDMACSTLLKIAQECNREFVIVKRGERWAYLSEIIENLATTIKDLGPHHLQKFYQSIGCMIQAETDPQRRTDYLEKLMYLPNKEWAEIVTEAQESADILTDQDTLSSLLVILQINTGVSSSLGSYFLSQFSRIFADMLKVYRMCSVLVSNDIADPLREELRSVKREILKVIETFGDRVLIRLTSEERQLVMDLLNWAVQSNVGEEAQFNLNLLTEMLQV</sequence>
<evidence type="ECO:0000313" key="7">
    <source>
        <dbReference type="EMBL" id="KFK38102.1"/>
    </source>
</evidence>
<dbReference type="GO" id="GO:0000055">
    <property type="term" value="P:ribosomal large subunit export from nucleus"/>
    <property type="evidence" value="ECO:0007669"/>
    <property type="project" value="TreeGrafter"/>
</dbReference>
<protein>
    <recommendedName>
        <fullName evidence="6">Importin N-terminal domain-containing protein</fullName>
    </recommendedName>
</protein>
<dbReference type="InterPro" id="IPR041235">
    <property type="entry name" value="Exp1_repeat_2"/>
</dbReference>